<name>W4JMK6_HETIT</name>
<accession>W4JMK6</accession>
<reference evidence="1 2" key="1">
    <citation type="journal article" date="2012" name="New Phytol.">
        <title>Insight into trade-off between wood decay and parasitism from the genome of a fungal forest pathogen.</title>
        <authorList>
            <person name="Olson A."/>
            <person name="Aerts A."/>
            <person name="Asiegbu F."/>
            <person name="Belbahri L."/>
            <person name="Bouzid O."/>
            <person name="Broberg A."/>
            <person name="Canback B."/>
            <person name="Coutinho P.M."/>
            <person name="Cullen D."/>
            <person name="Dalman K."/>
            <person name="Deflorio G."/>
            <person name="van Diepen L.T."/>
            <person name="Dunand C."/>
            <person name="Duplessis S."/>
            <person name="Durling M."/>
            <person name="Gonthier P."/>
            <person name="Grimwood J."/>
            <person name="Fossdal C.G."/>
            <person name="Hansson D."/>
            <person name="Henrissat B."/>
            <person name="Hietala A."/>
            <person name="Himmelstrand K."/>
            <person name="Hoffmeister D."/>
            <person name="Hogberg N."/>
            <person name="James T.Y."/>
            <person name="Karlsson M."/>
            <person name="Kohler A."/>
            <person name="Kues U."/>
            <person name="Lee Y.H."/>
            <person name="Lin Y.C."/>
            <person name="Lind M."/>
            <person name="Lindquist E."/>
            <person name="Lombard V."/>
            <person name="Lucas S."/>
            <person name="Lunden K."/>
            <person name="Morin E."/>
            <person name="Murat C."/>
            <person name="Park J."/>
            <person name="Raffaello T."/>
            <person name="Rouze P."/>
            <person name="Salamov A."/>
            <person name="Schmutz J."/>
            <person name="Solheim H."/>
            <person name="Stahlberg J."/>
            <person name="Velez H."/>
            <person name="de Vries R.P."/>
            <person name="Wiebenga A."/>
            <person name="Woodward S."/>
            <person name="Yakovlev I."/>
            <person name="Garbelotto M."/>
            <person name="Martin F."/>
            <person name="Grigoriev I.V."/>
            <person name="Stenlid J."/>
        </authorList>
    </citation>
    <scope>NUCLEOTIDE SEQUENCE [LARGE SCALE GENOMIC DNA]</scope>
    <source>
        <strain evidence="1 2">TC 32-1</strain>
    </source>
</reference>
<proteinExistence type="predicted"/>
<dbReference type="Gene3D" id="2.40.70.10">
    <property type="entry name" value="Acid Proteases"/>
    <property type="match status" value="1"/>
</dbReference>
<dbReference type="RefSeq" id="XP_009553037.1">
    <property type="nucleotide sequence ID" value="XM_009554742.1"/>
</dbReference>
<organism evidence="1 2">
    <name type="scientific">Heterobasidion irregulare (strain TC 32-1)</name>
    <dbReference type="NCBI Taxonomy" id="747525"/>
    <lineage>
        <taxon>Eukaryota</taxon>
        <taxon>Fungi</taxon>
        <taxon>Dikarya</taxon>
        <taxon>Basidiomycota</taxon>
        <taxon>Agaricomycotina</taxon>
        <taxon>Agaricomycetes</taxon>
        <taxon>Russulales</taxon>
        <taxon>Bondarzewiaceae</taxon>
        <taxon>Heterobasidion</taxon>
        <taxon>Heterobasidion annosum species complex</taxon>
    </lineage>
</organism>
<evidence type="ECO:0000313" key="2">
    <source>
        <dbReference type="Proteomes" id="UP000030671"/>
    </source>
</evidence>
<feature type="non-terminal residue" evidence="1">
    <location>
        <position position="74"/>
    </location>
</feature>
<dbReference type="GeneID" id="20668621"/>
<dbReference type="OrthoDB" id="2729552at2759"/>
<protein>
    <submittedName>
        <fullName evidence="1">Uncharacterized protein</fullName>
    </submittedName>
</protein>
<dbReference type="AlphaFoldDB" id="W4JMK6"/>
<keyword evidence="2" id="KW-1185">Reference proteome</keyword>
<gene>
    <name evidence="1" type="ORF">HETIRDRAFT_18612</name>
</gene>
<dbReference type="InterPro" id="IPR021109">
    <property type="entry name" value="Peptidase_aspartic_dom_sf"/>
</dbReference>
<feature type="non-terminal residue" evidence="1">
    <location>
        <position position="1"/>
    </location>
</feature>
<dbReference type="HOGENOM" id="CLU_000384_32_2_1"/>
<dbReference type="KEGG" id="hir:HETIRDRAFT_18612"/>
<dbReference type="Proteomes" id="UP000030671">
    <property type="component" value="Unassembled WGS sequence"/>
</dbReference>
<dbReference type="EMBL" id="KI925467">
    <property type="protein sequence ID" value="ETW74709.1"/>
    <property type="molecule type" value="Genomic_DNA"/>
</dbReference>
<dbReference type="InParanoid" id="W4JMK6"/>
<dbReference type="eggNOG" id="ENOG502S3G3">
    <property type="taxonomic scope" value="Eukaryota"/>
</dbReference>
<evidence type="ECO:0000313" key="1">
    <source>
        <dbReference type="EMBL" id="ETW74709.1"/>
    </source>
</evidence>
<sequence length="74" mass="8515">IPVFNVDGIANKGGKIMDKACLLIRMMNNKGDYHDEQCKLLTTNLEGENIILETDWLHEHNPQIDWIKNCLTFS</sequence>